<dbReference type="PANTHER" id="PTHR13170:SF16">
    <property type="entry name" value="PROTEIN O-GLCNACASE"/>
    <property type="match status" value="1"/>
</dbReference>
<gene>
    <name evidence="5" type="ORF">AB4876_10335</name>
</gene>
<dbReference type="InterPro" id="IPR011496">
    <property type="entry name" value="O-GlcNAcase_cat"/>
</dbReference>
<name>A0ABV3U6F0_9GAMM</name>
<dbReference type="InterPro" id="IPR017853">
    <property type="entry name" value="GH"/>
</dbReference>
<evidence type="ECO:0000313" key="6">
    <source>
        <dbReference type="Proteomes" id="UP001557485"/>
    </source>
</evidence>
<proteinExistence type="inferred from homology"/>
<dbReference type="Proteomes" id="UP001557485">
    <property type="component" value="Unassembled WGS sequence"/>
</dbReference>
<dbReference type="Pfam" id="PF07555">
    <property type="entry name" value="NAGidase"/>
    <property type="match status" value="1"/>
</dbReference>
<keyword evidence="6" id="KW-1185">Reference proteome</keyword>
<evidence type="ECO:0000256" key="3">
    <source>
        <dbReference type="PROSITE-ProRule" id="PRU01353"/>
    </source>
</evidence>
<evidence type="ECO:0000256" key="2">
    <source>
        <dbReference type="ARBA" id="ARBA00023295"/>
    </source>
</evidence>
<keyword evidence="1 3" id="KW-0378">Hydrolase</keyword>
<dbReference type="EMBL" id="JBFRYA010000008">
    <property type="protein sequence ID" value="MEX1669310.1"/>
    <property type="molecule type" value="Genomic_DNA"/>
</dbReference>
<dbReference type="InterPro" id="IPR051822">
    <property type="entry name" value="Glycosyl_Hydrolase_84"/>
</dbReference>
<dbReference type="PROSITE" id="PS52009">
    <property type="entry name" value="GH84"/>
    <property type="match status" value="1"/>
</dbReference>
<evidence type="ECO:0000259" key="4">
    <source>
        <dbReference type="PROSITE" id="PS52009"/>
    </source>
</evidence>
<evidence type="ECO:0000313" key="5">
    <source>
        <dbReference type="EMBL" id="MEX1669310.1"/>
    </source>
</evidence>
<dbReference type="RefSeq" id="WP_368381582.1">
    <property type="nucleotide sequence ID" value="NZ_JBFRYA010000008.1"/>
</dbReference>
<organism evidence="5 6">
    <name type="scientific">Zhongshania guokunii</name>
    <dbReference type="NCBI Taxonomy" id="641783"/>
    <lineage>
        <taxon>Bacteria</taxon>
        <taxon>Pseudomonadati</taxon>
        <taxon>Pseudomonadota</taxon>
        <taxon>Gammaproteobacteria</taxon>
        <taxon>Cellvibrionales</taxon>
        <taxon>Spongiibacteraceae</taxon>
        <taxon>Zhongshania</taxon>
    </lineage>
</organism>
<dbReference type="PANTHER" id="PTHR13170">
    <property type="entry name" value="O-GLCNACASE"/>
    <property type="match status" value="1"/>
</dbReference>
<dbReference type="Gene3D" id="3.20.20.80">
    <property type="entry name" value="Glycosidases"/>
    <property type="match status" value="1"/>
</dbReference>
<protein>
    <submittedName>
        <fullName evidence="5">Beta-N-acetylglucosaminidase domain-containing protein</fullName>
    </submittedName>
</protein>
<feature type="active site" description="Proton donor" evidence="3">
    <location>
        <position position="118"/>
    </location>
</feature>
<accession>A0ABV3U6F0</accession>
<dbReference type="SUPFAM" id="SSF51445">
    <property type="entry name" value="(Trans)glycosidases"/>
    <property type="match status" value="1"/>
</dbReference>
<sequence>MAFVPSVIEGFYGRQWTWAQRFALPALLRQWSYGSYIYAPKGDVSLRSGWRHGFDPSHRHNLLTLAEHCQRAGILWGVGLSPAGLQANYGATDKAQLRAKTAAIAELKPDILWVLFDDLPAGNRHLAKNQLAVVADIRSQLPSIKLAVCPSYYSFDPILEALFGACPPDYFTELNDGLDPSVDILWTGNRVISEAYTAEDIHRATALLGRKPLLWDNYPVNDGRKTSRFLHLAPFQGRPWQLAQLCAGHMVNPMNQYHLSTLVLPTLADVYTKKADYQPEQAFQSLLSELPSGLATLLLRDRVRFQFVGLDGMEADAKQGLIAEYAKYQHPIASEVGDWLNEVYCFDPACLTD</sequence>
<comment type="similarity">
    <text evidence="3">Belongs to the glycosyl hydrolase 84 family.</text>
</comment>
<evidence type="ECO:0000256" key="1">
    <source>
        <dbReference type="ARBA" id="ARBA00022801"/>
    </source>
</evidence>
<reference evidence="5 6" key="1">
    <citation type="journal article" date="2011" name="Int. J. Syst. Evol. Microbiol.">
        <title>Zhongshania antarctica gen. nov., sp. nov. and Zhongshania guokunii sp. nov., gammaproteobacteria respectively isolated from coastal attached (fast) ice and surface seawater of the Antarctic.</title>
        <authorList>
            <person name="Li H.J."/>
            <person name="Zhang X.Y."/>
            <person name="Chen C.X."/>
            <person name="Zhang Y.J."/>
            <person name="Gao Z.M."/>
            <person name="Yu Y."/>
            <person name="Chen X.L."/>
            <person name="Chen B."/>
            <person name="Zhang Y.Z."/>
        </authorList>
    </citation>
    <scope>NUCLEOTIDE SEQUENCE [LARGE SCALE GENOMIC DNA]</scope>
    <source>
        <strain evidence="5 6">ZS6-22T</strain>
    </source>
</reference>
<feature type="domain" description="GH84" evidence="4">
    <location>
        <begin position="3"/>
        <end position="275"/>
    </location>
</feature>
<keyword evidence="2 3" id="KW-0326">Glycosidase</keyword>
<comment type="caution">
    <text evidence="5">The sequence shown here is derived from an EMBL/GenBank/DDBJ whole genome shotgun (WGS) entry which is preliminary data.</text>
</comment>